<dbReference type="Proteomes" id="UP001519363">
    <property type="component" value="Unassembled WGS sequence"/>
</dbReference>
<dbReference type="EMBL" id="JAGIOO010000001">
    <property type="protein sequence ID" value="MBP2473896.1"/>
    <property type="molecule type" value="Genomic_DNA"/>
</dbReference>
<dbReference type="Pfam" id="PF03881">
    <property type="entry name" value="Fructosamin_kin"/>
    <property type="match status" value="1"/>
</dbReference>
<dbReference type="InterPro" id="IPR011009">
    <property type="entry name" value="Kinase-like_dom_sf"/>
</dbReference>
<organism evidence="2 3">
    <name type="scientific">Crossiella equi</name>
    <dbReference type="NCBI Taxonomy" id="130796"/>
    <lineage>
        <taxon>Bacteria</taxon>
        <taxon>Bacillati</taxon>
        <taxon>Actinomycetota</taxon>
        <taxon>Actinomycetes</taxon>
        <taxon>Pseudonocardiales</taxon>
        <taxon>Pseudonocardiaceae</taxon>
        <taxon>Crossiella</taxon>
    </lineage>
</organism>
<gene>
    <name evidence="2" type="ORF">JOF53_002768</name>
</gene>
<dbReference type="Gene3D" id="3.30.200.20">
    <property type="entry name" value="Phosphorylase Kinase, domain 1"/>
    <property type="match status" value="1"/>
</dbReference>
<proteinExistence type="inferred from homology"/>
<dbReference type="PANTHER" id="PTHR12149:SF8">
    <property type="entry name" value="PROTEIN-RIBULOSAMINE 3-KINASE"/>
    <property type="match status" value="1"/>
</dbReference>
<dbReference type="SUPFAM" id="SSF56112">
    <property type="entry name" value="Protein kinase-like (PK-like)"/>
    <property type="match status" value="1"/>
</dbReference>
<dbReference type="Gene3D" id="1.10.510.10">
    <property type="entry name" value="Transferase(Phosphotransferase) domain 1"/>
    <property type="match status" value="1"/>
</dbReference>
<accession>A0ABS5ABE4</accession>
<comment type="similarity">
    <text evidence="1">Belongs to the fructosamine kinase family.</text>
</comment>
<protein>
    <submittedName>
        <fullName evidence="2">Fructosamine-3-kinase</fullName>
    </submittedName>
</protein>
<evidence type="ECO:0000256" key="1">
    <source>
        <dbReference type="PIRNR" id="PIRNR006221"/>
    </source>
</evidence>
<keyword evidence="3" id="KW-1185">Reference proteome</keyword>
<evidence type="ECO:0000313" key="2">
    <source>
        <dbReference type="EMBL" id="MBP2473896.1"/>
    </source>
</evidence>
<dbReference type="PIRSF" id="PIRSF006221">
    <property type="entry name" value="Ketosamine-3-kinase"/>
    <property type="match status" value="1"/>
</dbReference>
<comment type="caution">
    <text evidence="2">The sequence shown here is derived from an EMBL/GenBank/DDBJ whole genome shotgun (WGS) entry which is preliminary data.</text>
</comment>
<name>A0ABS5ABE4_9PSEU</name>
<keyword evidence="1" id="KW-0808">Transferase</keyword>
<dbReference type="RefSeq" id="WP_086785311.1">
    <property type="nucleotide sequence ID" value="NZ_JAGIOO010000001.1"/>
</dbReference>
<dbReference type="PANTHER" id="PTHR12149">
    <property type="entry name" value="FRUCTOSAMINE 3 KINASE-RELATED PROTEIN"/>
    <property type="match status" value="1"/>
</dbReference>
<keyword evidence="1" id="KW-0418">Kinase</keyword>
<sequence length="282" mass="29641">MSAHEAIRRLTGSEPLAVHPAGGTAAQVFRASLADGREVVAKSAAEGSSTAEAAGLRWLREAGAVPVPEVHGADETWLVLAHVQETGPTPEAAERFGRELAALHASGAPAFGSPPPGGPVDAWIGAAPMANREHGGWPEFFVTERIEPYLRAARLPDPGPVHAVCERITELAGPAEPPARLHGDLWSGNVLWGRTGVHVIDPAAHGGHRESDLAMLALFGCPHLDRVLAAYHETAPLADGWRERVALHQLFPLLVHAVLFGGHYGERTVAAARAAQGRPPAG</sequence>
<dbReference type="InterPro" id="IPR016477">
    <property type="entry name" value="Fructo-/Ketosamine-3-kinase"/>
</dbReference>
<evidence type="ECO:0000313" key="3">
    <source>
        <dbReference type="Proteomes" id="UP001519363"/>
    </source>
</evidence>
<dbReference type="Gene3D" id="1.20.1270.240">
    <property type="match status" value="1"/>
</dbReference>
<reference evidence="2 3" key="1">
    <citation type="submission" date="2021-03" db="EMBL/GenBank/DDBJ databases">
        <title>Sequencing the genomes of 1000 actinobacteria strains.</title>
        <authorList>
            <person name="Klenk H.-P."/>
        </authorList>
    </citation>
    <scope>NUCLEOTIDE SEQUENCE [LARGE SCALE GENOMIC DNA]</scope>
    <source>
        <strain evidence="2 3">DSM 44580</strain>
    </source>
</reference>